<comment type="similarity">
    <text evidence="2">Belongs to the phosphohexose mutase family.</text>
</comment>
<dbReference type="EC" id="5.4.2.2" evidence="11"/>
<dbReference type="PANTHER" id="PTHR43771:SF2">
    <property type="entry name" value="PHOSPHOMANNOMUTASE_PHOSPHOGLUCOMUTASE"/>
    <property type="match status" value="1"/>
</dbReference>
<dbReference type="PRINTS" id="PR00509">
    <property type="entry name" value="PGMPMM"/>
</dbReference>
<dbReference type="GO" id="GO:0046872">
    <property type="term" value="F:metal ion binding"/>
    <property type="evidence" value="ECO:0007669"/>
    <property type="project" value="UniProtKB-KW"/>
</dbReference>
<feature type="domain" description="Alpha-D-phosphohexomutase alpha/beta/alpha" evidence="9">
    <location>
        <begin position="155"/>
        <end position="251"/>
    </location>
</feature>
<dbReference type="GO" id="GO:0005975">
    <property type="term" value="P:carbohydrate metabolic process"/>
    <property type="evidence" value="ECO:0007669"/>
    <property type="project" value="InterPro"/>
</dbReference>
<dbReference type="PANTHER" id="PTHR43771">
    <property type="entry name" value="PHOSPHOMANNOMUTASE"/>
    <property type="match status" value="1"/>
</dbReference>
<dbReference type="Pfam" id="PF02880">
    <property type="entry name" value="PGM_PMM_III"/>
    <property type="match status" value="1"/>
</dbReference>
<dbReference type="SUPFAM" id="SSF53738">
    <property type="entry name" value="Phosphoglucomutase, first 3 domains"/>
    <property type="match status" value="3"/>
</dbReference>
<evidence type="ECO:0000256" key="1">
    <source>
        <dbReference type="ARBA" id="ARBA00001946"/>
    </source>
</evidence>
<dbReference type="Proteomes" id="UP000502377">
    <property type="component" value="Chromosome"/>
</dbReference>
<dbReference type="EMBL" id="CP012543">
    <property type="protein sequence ID" value="QCD46529.1"/>
    <property type="molecule type" value="Genomic_DNA"/>
</dbReference>
<dbReference type="InterPro" id="IPR005844">
    <property type="entry name" value="A-D-PHexomutase_a/b/a-I"/>
</dbReference>
<dbReference type="CDD" id="cd03089">
    <property type="entry name" value="PMM_PGM"/>
    <property type="match status" value="1"/>
</dbReference>
<evidence type="ECO:0000313" key="11">
    <source>
        <dbReference type="EMBL" id="QCD46529.1"/>
    </source>
</evidence>
<feature type="domain" description="Alpha-D-phosphohexomutase alpha/beta/alpha" evidence="10">
    <location>
        <begin position="256"/>
        <end position="350"/>
    </location>
</feature>
<evidence type="ECO:0000256" key="2">
    <source>
        <dbReference type="ARBA" id="ARBA00010231"/>
    </source>
</evidence>
<feature type="domain" description="Alpha-D-phosphohexomutase alpha/beta/alpha" evidence="8">
    <location>
        <begin position="4"/>
        <end position="113"/>
    </location>
</feature>
<dbReference type="Gene3D" id="3.40.120.10">
    <property type="entry name" value="Alpha-D-Glucose-1,6-Bisphosphate, subunit A, domain 3"/>
    <property type="match status" value="3"/>
</dbReference>
<evidence type="ECO:0000259" key="9">
    <source>
        <dbReference type="Pfam" id="PF02879"/>
    </source>
</evidence>
<dbReference type="Pfam" id="PF02878">
    <property type="entry name" value="PGM_PMM_I"/>
    <property type="match status" value="1"/>
</dbReference>
<dbReference type="InterPro" id="IPR016055">
    <property type="entry name" value="A-D-PHexomutase_a/b/a-I/II/III"/>
</dbReference>
<evidence type="ECO:0000313" key="12">
    <source>
        <dbReference type="Proteomes" id="UP000502377"/>
    </source>
</evidence>
<dbReference type="InterPro" id="IPR005841">
    <property type="entry name" value="Alpha-D-phosphohexomutase_SF"/>
</dbReference>
<keyword evidence="5" id="KW-0460">Magnesium</keyword>
<name>A0A6G5QLN0_CAMRE</name>
<protein>
    <submittedName>
        <fullName evidence="11">Phosphomannomutase/phosphoglucomutase</fullName>
        <ecNumber evidence="11">5.4.2.2</ecNumber>
        <ecNumber evidence="11">5.4.2.8</ecNumber>
    </submittedName>
</protein>
<sequence length="466" mass="51931">MIDEIFREYDIRGVFERDLNEASVKAIGLNLGREMLRRGAKNVSVGFDARLSAGEIFNRLVSGLNLSGIKVYDIGLLPTPIGYFSVFADKFDANIMITGSHNPKEYNGFKITIFKDSYFGEDLQKLKTAVLDDIAAKTQIPDDFRAEKFDVATPYKNFLIEQFAHLKALPLKIVIDCANGAVGAVLPEICEALKLNAQILYPRPDGNFPNHHPDPSEEKNLSDLKAALKGEFDIGFGFDGDGDRIAVLTKKRNIKGDELAYLYSLAMKNPRVLGEVKCSQNMYDEIDAHGGKSFMGKTGHSNIKKAMKELNIDMAAEVSGHIFFKERYFGFDDAIYAMFRALELVAKGFSLDGELGKLPKVFSTDEIKVKTTDTQKFKLVAKLKEVLVEIYEKGDAQNLLAGLGKIAQIIDIDGVRVKFEDGSWALVRASNTTPVIVTRFETKDQNLLARLQETFLNLVENLKQKA</sequence>
<dbReference type="Pfam" id="PF00408">
    <property type="entry name" value="PGM_PMM_IV"/>
    <property type="match status" value="1"/>
</dbReference>
<evidence type="ECO:0000259" key="8">
    <source>
        <dbReference type="Pfam" id="PF02878"/>
    </source>
</evidence>
<dbReference type="InterPro" id="IPR036900">
    <property type="entry name" value="A-D-PHexomutase_C_sf"/>
</dbReference>
<dbReference type="Gene3D" id="3.30.310.50">
    <property type="entry name" value="Alpha-D-phosphohexomutase, C-terminal domain"/>
    <property type="match status" value="1"/>
</dbReference>
<dbReference type="KEGG" id="crx:CRECT_0851"/>
<evidence type="ECO:0000256" key="4">
    <source>
        <dbReference type="ARBA" id="ARBA00022723"/>
    </source>
</evidence>
<dbReference type="SUPFAM" id="SSF55957">
    <property type="entry name" value="Phosphoglucomutase, C-terminal domain"/>
    <property type="match status" value="1"/>
</dbReference>
<evidence type="ECO:0000256" key="6">
    <source>
        <dbReference type="ARBA" id="ARBA00023235"/>
    </source>
</evidence>
<proteinExistence type="inferred from homology"/>
<dbReference type="Pfam" id="PF02879">
    <property type="entry name" value="PGM_PMM_II"/>
    <property type="match status" value="1"/>
</dbReference>
<feature type="domain" description="Alpha-D-phosphohexomutase C-terminal" evidence="7">
    <location>
        <begin position="366"/>
        <end position="456"/>
    </location>
</feature>
<keyword evidence="6 11" id="KW-0413">Isomerase</keyword>
<evidence type="ECO:0000259" key="7">
    <source>
        <dbReference type="Pfam" id="PF00408"/>
    </source>
</evidence>
<evidence type="ECO:0000256" key="5">
    <source>
        <dbReference type="ARBA" id="ARBA00022842"/>
    </source>
</evidence>
<dbReference type="InterPro" id="IPR005843">
    <property type="entry name" value="A-D-PHexomutase_C"/>
</dbReference>
<evidence type="ECO:0000259" key="10">
    <source>
        <dbReference type="Pfam" id="PF02880"/>
    </source>
</evidence>
<keyword evidence="3" id="KW-0597">Phosphoprotein</keyword>
<gene>
    <name evidence="11" type="ORF">CRECT_0851</name>
</gene>
<organism evidence="11 12">
    <name type="scientific">Campylobacter rectus</name>
    <name type="common">Wolinella recta</name>
    <dbReference type="NCBI Taxonomy" id="203"/>
    <lineage>
        <taxon>Bacteria</taxon>
        <taxon>Pseudomonadati</taxon>
        <taxon>Campylobacterota</taxon>
        <taxon>Epsilonproteobacteria</taxon>
        <taxon>Campylobacterales</taxon>
        <taxon>Campylobacteraceae</taxon>
        <taxon>Campylobacter</taxon>
    </lineage>
</organism>
<dbReference type="GO" id="GO:0004614">
    <property type="term" value="F:phosphoglucomutase activity"/>
    <property type="evidence" value="ECO:0007669"/>
    <property type="project" value="UniProtKB-EC"/>
</dbReference>
<keyword evidence="4" id="KW-0479">Metal-binding</keyword>
<dbReference type="InterPro" id="IPR005846">
    <property type="entry name" value="A-D-PHexomutase_a/b/a-III"/>
</dbReference>
<dbReference type="AlphaFoldDB" id="A0A6G5QLN0"/>
<dbReference type="EC" id="5.4.2.8" evidence="11"/>
<comment type="cofactor">
    <cofactor evidence="1">
        <name>Mg(2+)</name>
        <dbReference type="ChEBI" id="CHEBI:18420"/>
    </cofactor>
</comment>
<accession>A0A6G5QLN0</accession>
<dbReference type="InterPro" id="IPR005845">
    <property type="entry name" value="A-D-PHexomutase_a/b/a-II"/>
</dbReference>
<reference evidence="11 12" key="1">
    <citation type="submission" date="2016-07" db="EMBL/GenBank/DDBJ databases">
        <title>Comparative genomics of the Campylobacter concisus group.</title>
        <authorList>
            <person name="Miller W.G."/>
            <person name="Yee E."/>
            <person name="Chapman M.H."/>
            <person name="Huynh S."/>
            <person name="Bono J.L."/>
            <person name="On S.L.W."/>
            <person name="StLeger J."/>
            <person name="Foster G."/>
            <person name="Parker C.T."/>
        </authorList>
    </citation>
    <scope>NUCLEOTIDE SEQUENCE [LARGE SCALE GENOMIC DNA]</scope>
    <source>
        <strain evidence="11 12">ATCC 33238</strain>
    </source>
</reference>
<evidence type="ECO:0000256" key="3">
    <source>
        <dbReference type="ARBA" id="ARBA00022553"/>
    </source>
</evidence>
<dbReference type="GO" id="GO:0004615">
    <property type="term" value="F:phosphomannomutase activity"/>
    <property type="evidence" value="ECO:0007669"/>
    <property type="project" value="UniProtKB-EC"/>
</dbReference>
<dbReference type="RefSeq" id="WP_002945113.1">
    <property type="nucleotide sequence ID" value="NZ_CP012543.1"/>
</dbReference>